<reference evidence="1" key="1">
    <citation type="submission" date="2022-11" db="EMBL/GenBank/DDBJ databases">
        <authorList>
            <person name="Petersen C."/>
        </authorList>
    </citation>
    <scope>NUCLEOTIDE SEQUENCE</scope>
    <source>
        <strain evidence="1">IBT 21917</strain>
    </source>
</reference>
<dbReference type="EMBL" id="JAPQKO010000008">
    <property type="protein sequence ID" value="KAJ5152255.1"/>
    <property type="molecule type" value="Genomic_DNA"/>
</dbReference>
<sequence length="186" mass="21012">MCIWPEELEHLQSKSSGAVSLYENTAENKQDDRMNTSLDIFQVACAQPRPRLYPELSIKISANLYHYLDHTADTFQALTPAPHRSRWGGLVLEQAKEFPFVMNALDAIIALHRDHLSSKDAPHHIENAYSSRAASIQEFRSTVSDITPINASGTLTLSSSTLFCVETPHQTCPDRYGYRYHHPRTS</sequence>
<protein>
    <submittedName>
        <fullName evidence="1">Uncharacterized protein</fullName>
    </submittedName>
</protein>
<comment type="caution">
    <text evidence="1">The sequence shown here is derived from an EMBL/GenBank/DDBJ whole genome shotgun (WGS) entry which is preliminary data.</text>
</comment>
<organism evidence="1 2">
    <name type="scientific">Penicillium capsulatum</name>
    <dbReference type="NCBI Taxonomy" id="69766"/>
    <lineage>
        <taxon>Eukaryota</taxon>
        <taxon>Fungi</taxon>
        <taxon>Dikarya</taxon>
        <taxon>Ascomycota</taxon>
        <taxon>Pezizomycotina</taxon>
        <taxon>Eurotiomycetes</taxon>
        <taxon>Eurotiomycetidae</taxon>
        <taxon>Eurotiales</taxon>
        <taxon>Aspergillaceae</taxon>
        <taxon>Penicillium</taxon>
    </lineage>
</organism>
<dbReference type="OrthoDB" id="4523233at2759"/>
<accession>A0A9W9LFJ9</accession>
<keyword evidence="2" id="KW-1185">Reference proteome</keyword>
<dbReference type="AlphaFoldDB" id="A0A9W9LFJ9"/>
<evidence type="ECO:0000313" key="1">
    <source>
        <dbReference type="EMBL" id="KAJ5152255.1"/>
    </source>
</evidence>
<evidence type="ECO:0000313" key="2">
    <source>
        <dbReference type="Proteomes" id="UP001146351"/>
    </source>
</evidence>
<dbReference type="Proteomes" id="UP001146351">
    <property type="component" value="Unassembled WGS sequence"/>
</dbReference>
<reference evidence="1" key="2">
    <citation type="journal article" date="2023" name="IMA Fungus">
        <title>Comparative genomic study of the Penicillium genus elucidates a diverse pangenome and 15 lateral gene transfer events.</title>
        <authorList>
            <person name="Petersen C."/>
            <person name="Sorensen T."/>
            <person name="Nielsen M.R."/>
            <person name="Sondergaard T.E."/>
            <person name="Sorensen J.L."/>
            <person name="Fitzpatrick D.A."/>
            <person name="Frisvad J.C."/>
            <person name="Nielsen K.L."/>
        </authorList>
    </citation>
    <scope>NUCLEOTIDE SEQUENCE</scope>
    <source>
        <strain evidence="1">IBT 21917</strain>
    </source>
</reference>
<name>A0A9W9LFJ9_9EURO</name>
<proteinExistence type="predicted"/>
<gene>
    <name evidence="1" type="ORF">N7492_010550</name>
</gene>